<comment type="caution">
    <text evidence="2">The sequence shown here is derived from an EMBL/GenBank/DDBJ whole genome shotgun (WGS) entry which is preliminary data.</text>
</comment>
<dbReference type="InterPro" id="IPR010982">
    <property type="entry name" value="Lambda_DNA-bd_dom_sf"/>
</dbReference>
<organism evidence="2 3">
    <name type="scientific">Mesorhizobium jarvisii</name>
    <dbReference type="NCBI Taxonomy" id="1777867"/>
    <lineage>
        <taxon>Bacteria</taxon>
        <taxon>Pseudomonadati</taxon>
        <taxon>Pseudomonadota</taxon>
        <taxon>Alphaproteobacteria</taxon>
        <taxon>Hyphomicrobiales</taxon>
        <taxon>Phyllobacteriaceae</taxon>
        <taxon>Mesorhizobium</taxon>
    </lineage>
</organism>
<keyword evidence="3" id="KW-1185">Reference proteome</keyword>
<dbReference type="EMBL" id="QZXA01000003">
    <property type="protein sequence ID" value="RJT35329.1"/>
    <property type="molecule type" value="Genomic_DNA"/>
</dbReference>
<dbReference type="Gene3D" id="1.10.260.40">
    <property type="entry name" value="lambda repressor-like DNA-binding domains"/>
    <property type="match status" value="1"/>
</dbReference>
<sequence length="365" mass="41827">MGHFNHHMMMLARDSRGLTQSELADLLGVGQGTVSKYEGGLSDPPSAFVEEVASILRYQPDFFFESGRPYGMPPFHYRKRKKLSAKALARIVAEMNIRRMHIVKFLRSYEHKTNGFIPEIDRDEYIGKSRAPFSIEEIARHMREQWMVPTGPIPNMVELIEDLGGVVVPCDFGSDLIDAMSQRIDGLPVLFFVNVNAPADRMRHTLAHELGHMLLHTVAVKSDEEMEDEADAFAGAFLLPASEVRPQLRRFDLRQLMNMKGYWKVSMAALAVRADRLNLITPYQRKSFWMEMGRLGYRKREPNEPPKEVPTLLRRMVTFHIKKLGYSVTDLANLLHLTVEEFQSMYRPEIVGETGTTSSFLRIIK</sequence>
<evidence type="ECO:0000256" key="1">
    <source>
        <dbReference type="ARBA" id="ARBA00007227"/>
    </source>
</evidence>
<gene>
    <name evidence="2" type="ORF">D3242_07500</name>
</gene>
<dbReference type="Pfam" id="PF01381">
    <property type="entry name" value="HTH_3"/>
    <property type="match status" value="1"/>
</dbReference>
<comment type="similarity">
    <text evidence="1">Belongs to the short-chain fatty acyl-CoA assimilation regulator (ScfR) family.</text>
</comment>
<proteinExistence type="inferred from homology"/>
<evidence type="ECO:0000313" key="2">
    <source>
        <dbReference type="EMBL" id="RJT35329.1"/>
    </source>
</evidence>
<dbReference type="SUPFAM" id="SSF47413">
    <property type="entry name" value="lambda repressor-like DNA-binding domains"/>
    <property type="match status" value="1"/>
</dbReference>
<dbReference type="CDD" id="cd00093">
    <property type="entry name" value="HTH_XRE"/>
    <property type="match status" value="1"/>
</dbReference>
<dbReference type="PROSITE" id="PS50943">
    <property type="entry name" value="HTH_CROC1"/>
    <property type="match status" value="1"/>
</dbReference>
<dbReference type="Pfam" id="PF06114">
    <property type="entry name" value="Peptidase_M78"/>
    <property type="match status" value="1"/>
</dbReference>
<evidence type="ECO:0000313" key="3">
    <source>
        <dbReference type="Proteomes" id="UP000275530"/>
    </source>
</evidence>
<reference evidence="2 3" key="1">
    <citation type="submission" date="2018-09" db="EMBL/GenBank/DDBJ databases">
        <title>Mesorhizobium carmichaelinearum sp. nov. isolated from Carmichaelinea spp. root nodules in New Zealand.</title>
        <authorList>
            <person name="De Meyer S.E."/>
        </authorList>
    </citation>
    <scope>NUCLEOTIDE SEQUENCE [LARGE SCALE GENOMIC DNA]</scope>
    <source>
        <strain evidence="2 3">LMG 28313</strain>
    </source>
</reference>
<dbReference type="Proteomes" id="UP000275530">
    <property type="component" value="Unassembled WGS sequence"/>
</dbReference>
<accession>A0A6M7T9U2</accession>
<dbReference type="InterPro" id="IPR001387">
    <property type="entry name" value="Cro/C1-type_HTH"/>
</dbReference>
<dbReference type="PANTHER" id="PTHR43236:SF1">
    <property type="entry name" value="BLL7220 PROTEIN"/>
    <property type="match status" value="1"/>
</dbReference>
<dbReference type="AlphaFoldDB" id="A0A6M7T9U2"/>
<dbReference type="InterPro" id="IPR010359">
    <property type="entry name" value="IrrE_HExxH"/>
</dbReference>
<dbReference type="Gene3D" id="1.10.10.2910">
    <property type="match status" value="1"/>
</dbReference>
<dbReference type="InterPro" id="IPR052345">
    <property type="entry name" value="Rad_response_metalloprotease"/>
</dbReference>
<dbReference type="GO" id="GO:0003677">
    <property type="term" value="F:DNA binding"/>
    <property type="evidence" value="ECO:0007669"/>
    <property type="project" value="InterPro"/>
</dbReference>
<dbReference type="SMART" id="SM00530">
    <property type="entry name" value="HTH_XRE"/>
    <property type="match status" value="1"/>
</dbReference>
<dbReference type="PANTHER" id="PTHR43236">
    <property type="entry name" value="ANTITOXIN HIGA1"/>
    <property type="match status" value="1"/>
</dbReference>
<name>A0A6M7T9U2_9HYPH</name>
<dbReference type="RefSeq" id="WP_081295903.1">
    <property type="nucleotide sequence ID" value="NZ_CP033507.1"/>
</dbReference>
<protein>
    <submittedName>
        <fullName evidence="2">ImmA/IrrE family metallo-endopeptidase</fullName>
    </submittedName>
</protein>